<reference evidence="3" key="1">
    <citation type="journal article" date="2020" name="Stud. Mycol.">
        <title>101 Dothideomycetes genomes: A test case for predicting lifestyles and emergence of pathogens.</title>
        <authorList>
            <person name="Haridas S."/>
            <person name="Albert R."/>
            <person name="Binder M."/>
            <person name="Bloem J."/>
            <person name="LaButti K."/>
            <person name="Salamov A."/>
            <person name="Andreopoulos B."/>
            <person name="Baker S."/>
            <person name="Barry K."/>
            <person name="Bills G."/>
            <person name="Bluhm B."/>
            <person name="Cannon C."/>
            <person name="Castanera R."/>
            <person name="Culley D."/>
            <person name="Daum C."/>
            <person name="Ezra D."/>
            <person name="Gonzalez J."/>
            <person name="Henrissat B."/>
            <person name="Kuo A."/>
            <person name="Liang C."/>
            <person name="Lipzen A."/>
            <person name="Lutzoni F."/>
            <person name="Magnuson J."/>
            <person name="Mondo S."/>
            <person name="Nolan M."/>
            <person name="Ohm R."/>
            <person name="Pangilinan J."/>
            <person name="Park H.-J."/>
            <person name="Ramirez L."/>
            <person name="Alfaro M."/>
            <person name="Sun H."/>
            <person name="Tritt A."/>
            <person name="Yoshinaga Y."/>
            <person name="Zwiers L.-H."/>
            <person name="Turgeon B."/>
            <person name="Goodwin S."/>
            <person name="Spatafora J."/>
            <person name="Crous P."/>
            <person name="Grigoriev I."/>
        </authorList>
    </citation>
    <scope>NUCLEOTIDE SEQUENCE [LARGE SCALE GENOMIC DNA]</scope>
    <source>
        <strain evidence="3">CBS 304.66</strain>
    </source>
</reference>
<keyword evidence="3" id="KW-1185">Reference proteome</keyword>
<evidence type="ECO:0000313" key="3">
    <source>
        <dbReference type="Proteomes" id="UP000800093"/>
    </source>
</evidence>
<accession>A0A9P4N3G3</accession>
<feature type="domain" description="N-acetyltransferase" evidence="1">
    <location>
        <begin position="120"/>
        <end position="255"/>
    </location>
</feature>
<proteinExistence type="predicted"/>
<dbReference type="OrthoDB" id="196847at2759"/>
<dbReference type="PANTHER" id="PTHR42791:SF2">
    <property type="entry name" value="N-ACETYLTRANSFERASE DOMAIN-CONTAINING PROTEIN"/>
    <property type="match status" value="1"/>
</dbReference>
<name>A0A9P4N3G3_9PLEO</name>
<dbReference type="InterPro" id="IPR000182">
    <property type="entry name" value="GNAT_dom"/>
</dbReference>
<dbReference type="EMBL" id="ML986616">
    <property type="protein sequence ID" value="KAF2264447.1"/>
    <property type="molecule type" value="Genomic_DNA"/>
</dbReference>
<organism evidence="2 3">
    <name type="scientific">Lojkania enalia</name>
    <dbReference type="NCBI Taxonomy" id="147567"/>
    <lineage>
        <taxon>Eukaryota</taxon>
        <taxon>Fungi</taxon>
        <taxon>Dikarya</taxon>
        <taxon>Ascomycota</taxon>
        <taxon>Pezizomycotina</taxon>
        <taxon>Dothideomycetes</taxon>
        <taxon>Pleosporomycetidae</taxon>
        <taxon>Pleosporales</taxon>
        <taxon>Pleosporales incertae sedis</taxon>
        <taxon>Lojkania</taxon>
    </lineage>
</organism>
<dbReference type="SUPFAM" id="SSF55729">
    <property type="entry name" value="Acyl-CoA N-acyltransferases (Nat)"/>
    <property type="match status" value="1"/>
</dbReference>
<gene>
    <name evidence="2" type="ORF">CC78DRAFT_533288</name>
</gene>
<evidence type="ECO:0000313" key="2">
    <source>
        <dbReference type="EMBL" id="KAF2264447.1"/>
    </source>
</evidence>
<dbReference type="InterPro" id="IPR052523">
    <property type="entry name" value="Trichothecene_AcTrans"/>
</dbReference>
<dbReference type="CDD" id="cd04301">
    <property type="entry name" value="NAT_SF"/>
    <property type="match status" value="1"/>
</dbReference>
<dbReference type="Proteomes" id="UP000800093">
    <property type="component" value="Unassembled WGS sequence"/>
</dbReference>
<dbReference type="Pfam" id="PF13673">
    <property type="entry name" value="Acetyltransf_10"/>
    <property type="match status" value="1"/>
</dbReference>
<sequence>MEPVEKRADLIKIPTAPGGVLQTVPVEPGQRILNSEIKVELCEVDDATRIAEGLYTCFPEVWWARMEPPEIRPPSLQTRVTRLTTRIRPTFSNPNMKWIKAVLTASNEIVGVAGWMGPNNPIKNIWSRSAQSFYGWDKQNNWTEDEIEEMWKGASEAWDVQIEKDEKLRADLMGDEPHWYLAPLFVWPQYQGKGVGKLLLDWAIKQADATDPVTPLYLESMPNARALYMHVGFVPQGGRTFIRRGPAIVRGLEAEEDKDVTKEGNAVLEI</sequence>
<dbReference type="InterPro" id="IPR016181">
    <property type="entry name" value="Acyl_CoA_acyltransferase"/>
</dbReference>
<evidence type="ECO:0000259" key="1">
    <source>
        <dbReference type="PROSITE" id="PS51186"/>
    </source>
</evidence>
<protein>
    <recommendedName>
        <fullName evidence="1">N-acetyltransferase domain-containing protein</fullName>
    </recommendedName>
</protein>
<dbReference type="PROSITE" id="PS51186">
    <property type="entry name" value="GNAT"/>
    <property type="match status" value="1"/>
</dbReference>
<comment type="caution">
    <text evidence="2">The sequence shown here is derived from an EMBL/GenBank/DDBJ whole genome shotgun (WGS) entry which is preliminary data.</text>
</comment>
<dbReference type="GO" id="GO:0016747">
    <property type="term" value="F:acyltransferase activity, transferring groups other than amino-acyl groups"/>
    <property type="evidence" value="ECO:0007669"/>
    <property type="project" value="InterPro"/>
</dbReference>
<dbReference type="AlphaFoldDB" id="A0A9P4N3G3"/>
<dbReference type="PANTHER" id="PTHR42791">
    <property type="entry name" value="GNAT FAMILY ACETYLTRANSFERASE"/>
    <property type="match status" value="1"/>
</dbReference>
<dbReference type="Gene3D" id="3.40.630.30">
    <property type="match status" value="1"/>
</dbReference>